<evidence type="ECO:0000313" key="5">
    <source>
        <dbReference type="EMBL" id="WUQ84568.1"/>
    </source>
</evidence>
<protein>
    <submittedName>
        <fullName evidence="5">DUF4352 domain-containing protein</fullName>
    </submittedName>
</protein>
<feature type="compositionally biased region" description="Low complexity" evidence="2">
    <location>
        <begin position="37"/>
        <end position="64"/>
    </location>
</feature>
<dbReference type="InterPro" id="IPR029050">
    <property type="entry name" value="Immunoprotect_excell_Ig-like"/>
</dbReference>
<keyword evidence="1 3" id="KW-0732">Signal</keyword>
<dbReference type="Gene3D" id="2.60.40.1240">
    <property type="match status" value="1"/>
</dbReference>
<feature type="signal peptide" evidence="3">
    <location>
        <begin position="1"/>
        <end position="27"/>
    </location>
</feature>
<sequence>MSATTRRTRRTAALLLGATLVTLTATACNSTGGPSVSTEAKQTAATAAASAPAAGAATSAPAKPADSKPAESKPAEAAKAPAKVGDTIALKGTLEKGNTADVTAVKVVDPAQSTNEYLTAADGKHYVAVQFQIKPTGAKAYSEAPWSAAKVVDDQGQAYGPTLAETKAGPSFQTPTNIASGETGKGFVVFEVPNGTKLDKVQFSLDNGFADQVGQWKLG</sequence>
<dbReference type="Pfam" id="PF11611">
    <property type="entry name" value="DUF4352"/>
    <property type="match status" value="1"/>
</dbReference>
<evidence type="ECO:0000259" key="4">
    <source>
        <dbReference type="Pfam" id="PF11611"/>
    </source>
</evidence>
<keyword evidence="6" id="KW-1185">Reference proteome</keyword>
<gene>
    <name evidence="5" type="ORF">OHA16_17320</name>
</gene>
<dbReference type="PROSITE" id="PS51257">
    <property type="entry name" value="PROKAR_LIPOPROTEIN"/>
    <property type="match status" value="1"/>
</dbReference>
<dbReference type="InterPro" id="IPR029051">
    <property type="entry name" value="DUF4352"/>
</dbReference>
<organism evidence="5 6">
    <name type="scientific">Kitasatospora purpeofusca</name>
    <dbReference type="NCBI Taxonomy" id="67352"/>
    <lineage>
        <taxon>Bacteria</taxon>
        <taxon>Bacillati</taxon>
        <taxon>Actinomycetota</taxon>
        <taxon>Actinomycetes</taxon>
        <taxon>Kitasatosporales</taxon>
        <taxon>Streptomycetaceae</taxon>
        <taxon>Kitasatospora</taxon>
    </lineage>
</organism>
<feature type="chain" id="PRO_5045467319" evidence="3">
    <location>
        <begin position="28"/>
        <end position="219"/>
    </location>
</feature>
<reference evidence="5" key="1">
    <citation type="submission" date="2022-10" db="EMBL/GenBank/DDBJ databases">
        <title>The complete genomes of actinobacterial strains from the NBC collection.</title>
        <authorList>
            <person name="Joergensen T.S."/>
            <person name="Alvarez Arevalo M."/>
            <person name="Sterndorff E.B."/>
            <person name="Faurdal D."/>
            <person name="Vuksanovic O."/>
            <person name="Mourched A.-S."/>
            <person name="Charusanti P."/>
            <person name="Shaw S."/>
            <person name="Blin K."/>
            <person name="Weber T."/>
        </authorList>
    </citation>
    <scope>NUCLEOTIDE SEQUENCE</scope>
    <source>
        <strain evidence="5">NBC_00222</strain>
    </source>
</reference>
<dbReference type="Proteomes" id="UP001432222">
    <property type="component" value="Chromosome"/>
</dbReference>
<name>A0ABZ1U043_9ACTN</name>
<evidence type="ECO:0000256" key="2">
    <source>
        <dbReference type="SAM" id="MobiDB-lite"/>
    </source>
</evidence>
<dbReference type="EMBL" id="CP108110">
    <property type="protein sequence ID" value="WUQ84568.1"/>
    <property type="molecule type" value="Genomic_DNA"/>
</dbReference>
<feature type="domain" description="DUF4352" evidence="4">
    <location>
        <begin position="101"/>
        <end position="204"/>
    </location>
</feature>
<dbReference type="RefSeq" id="WP_328955414.1">
    <property type="nucleotide sequence ID" value="NZ_CP108110.1"/>
</dbReference>
<evidence type="ECO:0000256" key="3">
    <source>
        <dbReference type="SAM" id="SignalP"/>
    </source>
</evidence>
<evidence type="ECO:0000313" key="6">
    <source>
        <dbReference type="Proteomes" id="UP001432222"/>
    </source>
</evidence>
<feature type="compositionally biased region" description="Basic and acidic residues" evidence="2">
    <location>
        <begin position="65"/>
        <end position="76"/>
    </location>
</feature>
<proteinExistence type="predicted"/>
<evidence type="ECO:0000256" key="1">
    <source>
        <dbReference type="ARBA" id="ARBA00022729"/>
    </source>
</evidence>
<feature type="region of interest" description="Disordered" evidence="2">
    <location>
        <begin position="29"/>
        <end position="81"/>
    </location>
</feature>
<accession>A0ABZ1U043</accession>